<dbReference type="SUPFAM" id="SSF46785">
    <property type="entry name" value="Winged helix' DNA-binding domain"/>
    <property type="match status" value="1"/>
</dbReference>
<dbReference type="Proteomes" id="UP000432464">
    <property type="component" value="Unassembled WGS sequence"/>
</dbReference>
<feature type="domain" description="HTH arsR-type" evidence="1">
    <location>
        <begin position="3"/>
        <end position="98"/>
    </location>
</feature>
<dbReference type="AlphaFoldDB" id="A0A6I3L7L6"/>
<evidence type="ECO:0000259" key="1">
    <source>
        <dbReference type="PROSITE" id="PS50987"/>
    </source>
</evidence>
<reference evidence="2 3" key="1">
    <citation type="submission" date="2019-11" db="EMBL/GenBank/DDBJ databases">
        <title>Nocardia sp. nov. CT2-14 isolated from soil.</title>
        <authorList>
            <person name="Kanchanasin P."/>
            <person name="Tanasupawat S."/>
            <person name="Yuki M."/>
            <person name="Kudo T."/>
        </authorList>
    </citation>
    <scope>NUCLEOTIDE SEQUENCE [LARGE SCALE GENOMIC DNA]</scope>
    <source>
        <strain evidence="2 3">CT2-14</strain>
    </source>
</reference>
<dbReference type="PROSITE" id="PS50987">
    <property type="entry name" value="HTH_ARSR_2"/>
    <property type="match status" value="1"/>
</dbReference>
<dbReference type="Pfam" id="PF12840">
    <property type="entry name" value="HTH_20"/>
    <property type="match status" value="1"/>
</dbReference>
<accession>A0A6I3L7L6</accession>
<dbReference type="SMART" id="SM00418">
    <property type="entry name" value="HTH_ARSR"/>
    <property type="match status" value="1"/>
</dbReference>
<dbReference type="PANTHER" id="PTHR39168:SF1">
    <property type="entry name" value="TRANSCRIPTIONAL REGULATORY PROTEIN"/>
    <property type="match status" value="1"/>
</dbReference>
<evidence type="ECO:0000313" key="2">
    <source>
        <dbReference type="EMBL" id="MTE15819.1"/>
    </source>
</evidence>
<evidence type="ECO:0000313" key="3">
    <source>
        <dbReference type="Proteomes" id="UP000432464"/>
    </source>
</evidence>
<dbReference type="CDD" id="cd00090">
    <property type="entry name" value="HTH_ARSR"/>
    <property type="match status" value="1"/>
</dbReference>
<dbReference type="PANTHER" id="PTHR39168">
    <property type="entry name" value="TRANSCRIPTIONAL REGULATOR-RELATED"/>
    <property type="match status" value="1"/>
</dbReference>
<keyword evidence="3" id="KW-1185">Reference proteome</keyword>
<comment type="caution">
    <text evidence="2">The sequence shown here is derived from an EMBL/GenBank/DDBJ whole genome shotgun (WGS) entry which is preliminary data.</text>
</comment>
<sequence>MPIYAHSVPDIASLGRLLGDESRAAMTLALMDGRAWTVGELARYLGIAKSTATGHAHQLVDGGLLVEVHQGRHRYLRLTGPAVAEAIEALGALSGTMLHPHRTLSADTRDKALRAGRTCYRHLAGRLGVDLLEALHDRGVVDKSWELRSPGADWFAQLGITAEPSRRPLVRPCLDWTERRDHLAGVYGDALCDHMLRESWITRNGSTRAVRLTEKGRVELARLGVDL</sequence>
<dbReference type="EMBL" id="WMBB01000011">
    <property type="protein sequence ID" value="MTE15819.1"/>
    <property type="molecule type" value="Genomic_DNA"/>
</dbReference>
<organism evidence="2 3">
    <name type="scientific">Nocardia aurantiaca</name>
    <dbReference type="NCBI Taxonomy" id="2675850"/>
    <lineage>
        <taxon>Bacteria</taxon>
        <taxon>Bacillati</taxon>
        <taxon>Actinomycetota</taxon>
        <taxon>Actinomycetes</taxon>
        <taxon>Mycobacteriales</taxon>
        <taxon>Nocardiaceae</taxon>
        <taxon>Nocardia</taxon>
    </lineage>
</organism>
<dbReference type="GO" id="GO:0003677">
    <property type="term" value="F:DNA binding"/>
    <property type="evidence" value="ECO:0007669"/>
    <property type="project" value="TreeGrafter"/>
</dbReference>
<name>A0A6I3L7L6_9NOCA</name>
<dbReference type="GO" id="GO:0003700">
    <property type="term" value="F:DNA-binding transcription factor activity"/>
    <property type="evidence" value="ECO:0007669"/>
    <property type="project" value="InterPro"/>
</dbReference>
<protein>
    <submittedName>
        <fullName evidence="2">Helix-turn-helix domain-containing protein</fullName>
    </submittedName>
</protein>
<dbReference type="InterPro" id="IPR001845">
    <property type="entry name" value="HTH_ArsR_DNA-bd_dom"/>
</dbReference>
<gene>
    <name evidence="2" type="ORF">GLP40_23990</name>
</gene>
<dbReference type="Gene3D" id="1.10.10.10">
    <property type="entry name" value="Winged helix-like DNA-binding domain superfamily/Winged helix DNA-binding domain"/>
    <property type="match status" value="1"/>
</dbReference>
<dbReference type="InterPro" id="IPR052543">
    <property type="entry name" value="HTH_Metal-responsive_Reg"/>
</dbReference>
<dbReference type="GO" id="GO:0032791">
    <property type="term" value="F:lead ion binding"/>
    <property type="evidence" value="ECO:0007669"/>
    <property type="project" value="TreeGrafter"/>
</dbReference>
<dbReference type="GO" id="GO:0097063">
    <property type="term" value="F:cadmium ion sensor activity"/>
    <property type="evidence" value="ECO:0007669"/>
    <property type="project" value="TreeGrafter"/>
</dbReference>
<dbReference type="GO" id="GO:0046686">
    <property type="term" value="P:response to cadmium ion"/>
    <property type="evidence" value="ECO:0007669"/>
    <property type="project" value="TreeGrafter"/>
</dbReference>
<dbReference type="RefSeq" id="WP_154790239.1">
    <property type="nucleotide sequence ID" value="NZ_WMBB01000011.1"/>
</dbReference>
<dbReference type="InterPro" id="IPR036388">
    <property type="entry name" value="WH-like_DNA-bd_sf"/>
</dbReference>
<dbReference type="InterPro" id="IPR036390">
    <property type="entry name" value="WH_DNA-bd_sf"/>
</dbReference>
<dbReference type="InterPro" id="IPR011991">
    <property type="entry name" value="ArsR-like_HTH"/>
</dbReference>
<proteinExistence type="predicted"/>
<dbReference type="GO" id="GO:0010288">
    <property type="term" value="P:response to lead ion"/>
    <property type="evidence" value="ECO:0007669"/>
    <property type="project" value="TreeGrafter"/>
</dbReference>